<dbReference type="Gene3D" id="6.10.30.10">
    <property type="match status" value="1"/>
</dbReference>
<dbReference type="PANTHER" id="PTHR34075">
    <property type="entry name" value="BLR3430 PROTEIN"/>
    <property type="match status" value="1"/>
</dbReference>
<gene>
    <name evidence="3" type="ORF">FV139_08220</name>
</gene>
<dbReference type="InterPro" id="IPR022002">
    <property type="entry name" value="ChsH2_Znr"/>
</dbReference>
<evidence type="ECO:0000259" key="1">
    <source>
        <dbReference type="Pfam" id="PF01796"/>
    </source>
</evidence>
<dbReference type="SUPFAM" id="SSF50249">
    <property type="entry name" value="Nucleic acid-binding proteins"/>
    <property type="match status" value="1"/>
</dbReference>
<evidence type="ECO:0000313" key="4">
    <source>
        <dbReference type="Proteomes" id="UP000321039"/>
    </source>
</evidence>
<keyword evidence="4" id="KW-1185">Reference proteome</keyword>
<dbReference type="InterPro" id="IPR002878">
    <property type="entry name" value="ChsH2_C"/>
</dbReference>
<dbReference type="InterPro" id="IPR052513">
    <property type="entry name" value="Thioester_dehydratase-like"/>
</dbReference>
<dbReference type="RefSeq" id="WP_148067900.1">
    <property type="nucleotide sequence ID" value="NZ_VRZA01000002.1"/>
</dbReference>
<sequence>MNNELPLRPAPIRKRDNLFFWDGAKLEELRIQKCNCCGKLQHPPGPMCPQCLETDMGYQVCVGRGRVYSWIIPRYPELPMFSSDLVVALIELEEGVRILSNICDVAHEDIRQGMEVELFFAATQDDGKVPQFRPATQ</sequence>
<reference evidence="3 4" key="1">
    <citation type="submission" date="2019-08" db="EMBL/GenBank/DDBJ databases">
        <title>Parahaliea maris sp. nov., isolated from the surface seawater.</title>
        <authorList>
            <person name="Liu Y."/>
        </authorList>
    </citation>
    <scope>NUCLEOTIDE SEQUENCE [LARGE SCALE GENOMIC DNA]</scope>
    <source>
        <strain evidence="3 4">HSLHS9</strain>
    </source>
</reference>
<evidence type="ECO:0000259" key="2">
    <source>
        <dbReference type="Pfam" id="PF12172"/>
    </source>
</evidence>
<accession>A0A5C9A4N2</accession>
<organism evidence="3 4">
    <name type="scientific">Parahaliea maris</name>
    <dbReference type="NCBI Taxonomy" id="2716870"/>
    <lineage>
        <taxon>Bacteria</taxon>
        <taxon>Pseudomonadati</taxon>
        <taxon>Pseudomonadota</taxon>
        <taxon>Gammaproteobacteria</taxon>
        <taxon>Cellvibrionales</taxon>
        <taxon>Halieaceae</taxon>
        <taxon>Parahaliea</taxon>
    </lineage>
</organism>
<feature type="domain" description="ChsH2 rubredoxin-like zinc ribbon" evidence="2">
    <location>
        <begin position="21"/>
        <end position="56"/>
    </location>
</feature>
<feature type="domain" description="ChsH2 C-terminal OB-fold" evidence="1">
    <location>
        <begin position="63"/>
        <end position="119"/>
    </location>
</feature>
<proteinExistence type="predicted"/>
<evidence type="ECO:0000313" key="3">
    <source>
        <dbReference type="EMBL" id="TXS95835.1"/>
    </source>
</evidence>
<dbReference type="AlphaFoldDB" id="A0A5C9A4N2"/>
<dbReference type="Pfam" id="PF01796">
    <property type="entry name" value="OB_ChsH2_C"/>
    <property type="match status" value="1"/>
</dbReference>
<dbReference type="EMBL" id="VRZA01000002">
    <property type="protein sequence ID" value="TXS95835.1"/>
    <property type="molecule type" value="Genomic_DNA"/>
</dbReference>
<dbReference type="Pfam" id="PF12172">
    <property type="entry name" value="zf-ChsH2"/>
    <property type="match status" value="1"/>
</dbReference>
<dbReference type="Proteomes" id="UP000321039">
    <property type="component" value="Unassembled WGS sequence"/>
</dbReference>
<dbReference type="InterPro" id="IPR012340">
    <property type="entry name" value="NA-bd_OB-fold"/>
</dbReference>
<protein>
    <submittedName>
        <fullName evidence="3">Nucleic acid-binding protein</fullName>
    </submittedName>
</protein>
<dbReference type="PANTHER" id="PTHR34075:SF5">
    <property type="entry name" value="BLR3430 PROTEIN"/>
    <property type="match status" value="1"/>
</dbReference>
<name>A0A5C9A4N2_9GAMM</name>
<comment type="caution">
    <text evidence="3">The sequence shown here is derived from an EMBL/GenBank/DDBJ whole genome shotgun (WGS) entry which is preliminary data.</text>
</comment>